<dbReference type="AlphaFoldDB" id="A0A5C6FU96"/>
<organism evidence="2 3">
    <name type="scientific">Crateriforma conspicua</name>
    <dbReference type="NCBI Taxonomy" id="2527996"/>
    <lineage>
        <taxon>Bacteria</taxon>
        <taxon>Pseudomonadati</taxon>
        <taxon>Planctomycetota</taxon>
        <taxon>Planctomycetia</taxon>
        <taxon>Planctomycetales</taxon>
        <taxon>Planctomycetaceae</taxon>
        <taxon>Crateriforma</taxon>
    </lineage>
</organism>
<dbReference type="RefSeq" id="WP_146413105.1">
    <property type="nucleotide sequence ID" value="NZ_SJPZ01000001.1"/>
</dbReference>
<proteinExistence type="predicted"/>
<comment type="caution">
    <text evidence="2">The sequence shown here is derived from an EMBL/GenBank/DDBJ whole genome shotgun (WGS) entry which is preliminary data.</text>
</comment>
<evidence type="ECO:0000313" key="2">
    <source>
        <dbReference type="EMBL" id="TWU66479.1"/>
    </source>
</evidence>
<reference evidence="2 3" key="1">
    <citation type="submission" date="2019-02" db="EMBL/GenBank/DDBJ databases">
        <title>Deep-cultivation of Planctomycetes and their phenomic and genomic characterization uncovers novel biology.</title>
        <authorList>
            <person name="Wiegand S."/>
            <person name="Jogler M."/>
            <person name="Boedeker C."/>
            <person name="Pinto D."/>
            <person name="Vollmers J."/>
            <person name="Rivas-Marin E."/>
            <person name="Kohn T."/>
            <person name="Peeters S.H."/>
            <person name="Heuer A."/>
            <person name="Rast P."/>
            <person name="Oberbeckmann S."/>
            <person name="Bunk B."/>
            <person name="Jeske O."/>
            <person name="Meyerdierks A."/>
            <person name="Storesund J.E."/>
            <person name="Kallscheuer N."/>
            <person name="Luecker S."/>
            <person name="Lage O.M."/>
            <person name="Pohl T."/>
            <person name="Merkel B.J."/>
            <person name="Hornburger P."/>
            <person name="Mueller R.-W."/>
            <person name="Bruemmer F."/>
            <person name="Labrenz M."/>
            <person name="Spormann A.M."/>
            <person name="Op Den Camp H."/>
            <person name="Overmann J."/>
            <person name="Amann R."/>
            <person name="Jetten M.S.M."/>
            <person name="Mascher T."/>
            <person name="Medema M.H."/>
            <person name="Devos D.P."/>
            <person name="Kaster A.-K."/>
            <person name="Ovreas L."/>
            <person name="Rohde M."/>
            <person name="Galperin M.Y."/>
            <person name="Jogler C."/>
        </authorList>
    </citation>
    <scope>NUCLEOTIDE SEQUENCE [LARGE SCALE GENOMIC DNA]</scope>
    <source>
        <strain evidence="2 3">V7</strain>
    </source>
</reference>
<protein>
    <submittedName>
        <fullName evidence="2">Uncharacterized protein</fullName>
    </submittedName>
</protein>
<dbReference type="EMBL" id="SJPZ01000001">
    <property type="protein sequence ID" value="TWU66479.1"/>
    <property type="molecule type" value="Genomic_DNA"/>
</dbReference>
<dbReference type="Proteomes" id="UP000316476">
    <property type="component" value="Unassembled WGS sequence"/>
</dbReference>
<gene>
    <name evidence="2" type="ORF">V7x_20450</name>
</gene>
<accession>A0A5C6FU96</accession>
<feature type="region of interest" description="Disordered" evidence="1">
    <location>
        <begin position="83"/>
        <end position="108"/>
    </location>
</feature>
<sequence>MSRMESNGRCEASSSVWIPRSKMPAAVCRVLGGPKPHEQTVRRWYGRGIKGGDGRRIRLHVRYIGGRVYTTEAWIRVFSEQLRESRQVAPNETERPAGPRPKPRQRLSSVEVAIAECEAMGV</sequence>
<evidence type="ECO:0000313" key="3">
    <source>
        <dbReference type="Proteomes" id="UP000316476"/>
    </source>
</evidence>
<evidence type="ECO:0000256" key="1">
    <source>
        <dbReference type="SAM" id="MobiDB-lite"/>
    </source>
</evidence>
<name>A0A5C6FU96_9PLAN</name>
<feature type="compositionally biased region" description="Basic and acidic residues" evidence="1">
    <location>
        <begin position="83"/>
        <end position="97"/>
    </location>
</feature>